<dbReference type="InterPro" id="IPR019775">
    <property type="entry name" value="WD40_repeat_CS"/>
</dbReference>
<organism evidence="8 9">
    <name type="scientific">Verruconis gallopava</name>
    <dbReference type="NCBI Taxonomy" id="253628"/>
    <lineage>
        <taxon>Eukaryota</taxon>
        <taxon>Fungi</taxon>
        <taxon>Dikarya</taxon>
        <taxon>Ascomycota</taxon>
        <taxon>Pezizomycotina</taxon>
        <taxon>Dothideomycetes</taxon>
        <taxon>Pleosporomycetidae</taxon>
        <taxon>Venturiales</taxon>
        <taxon>Sympoventuriaceae</taxon>
        <taxon>Verruconis</taxon>
    </lineage>
</organism>
<evidence type="ECO:0000256" key="3">
    <source>
        <dbReference type="ARBA" id="ARBA00022737"/>
    </source>
</evidence>
<dbReference type="InterPro" id="IPR001680">
    <property type="entry name" value="WD40_rpt"/>
</dbReference>
<dbReference type="PANTHER" id="PTHR19877">
    <property type="entry name" value="EUKARYOTIC TRANSLATION INITIATION FACTOR 3 SUBUNIT I"/>
    <property type="match status" value="1"/>
</dbReference>
<dbReference type="InParanoid" id="A0A0D1XEH8"/>
<keyword evidence="3" id="KW-0677">Repeat</keyword>
<dbReference type="GO" id="GO:0032797">
    <property type="term" value="C:SMN complex"/>
    <property type="evidence" value="ECO:0007669"/>
    <property type="project" value="TreeGrafter"/>
</dbReference>
<gene>
    <name evidence="8" type="ORF">PV09_07939</name>
</gene>
<dbReference type="HOGENOM" id="CLU_000288_57_6_1"/>
<evidence type="ECO:0000313" key="9">
    <source>
        <dbReference type="Proteomes" id="UP000053259"/>
    </source>
</evidence>
<evidence type="ECO:0000256" key="6">
    <source>
        <dbReference type="ARBA" id="ARBA00040390"/>
    </source>
</evidence>
<dbReference type="CDD" id="cd00200">
    <property type="entry name" value="WD40"/>
    <property type="match status" value="1"/>
</dbReference>
<comment type="similarity">
    <text evidence="5">Belongs to the WD repeat STRAP family.</text>
</comment>
<dbReference type="InterPro" id="IPR020472">
    <property type="entry name" value="WD40_PAC1"/>
</dbReference>
<dbReference type="EMBL" id="KN847562">
    <property type="protein sequence ID" value="KIW00586.1"/>
    <property type="molecule type" value="Genomic_DNA"/>
</dbReference>
<dbReference type="STRING" id="253628.A0A0D1XEH8"/>
<evidence type="ECO:0000256" key="1">
    <source>
        <dbReference type="ARBA" id="ARBA00022574"/>
    </source>
</evidence>
<dbReference type="PROSITE" id="PS50294">
    <property type="entry name" value="WD_REPEATS_REGION"/>
    <property type="match status" value="3"/>
</dbReference>
<feature type="repeat" description="WD" evidence="7">
    <location>
        <begin position="101"/>
        <end position="137"/>
    </location>
</feature>
<dbReference type="Pfam" id="PF00400">
    <property type="entry name" value="WD40"/>
    <property type="match status" value="4"/>
</dbReference>
<dbReference type="RefSeq" id="XP_016210455.1">
    <property type="nucleotide sequence ID" value="XM_016361773.1"/>
</dbReference>
<dbReference type="Gene3D" id="2.130.10.10">
    <property type="entry name" value="YVTN repeat-like/Quinoprotein amine dehydrogenase"/>
    <property type="match status" value="2"/>
</dbReference>
<keyword evidence="2" id="KW-0507">mRNA processing</keyword>
<dbReference type="GO" id="GO:0000387">
    <property type="term" value="P:spliceosomal snRNP assembly"/>
    <property type="evidence" value="ECO:0007669"/>
    <property type="project" value="TreeGrafter"/>
</dbReference>
<keyword evidence="9" id="KW-1185">Reference proteome</keyword>
<dbReference type="GeneID" id="27315912"/>
<dbReference type="VEuPathDB" id="FungiDB:PV09_07939"/>
<accession>A0A0D1XEH8</accession>
<sequence>MAATTETIKVVPLTCHGHTRPVTHLSFSPIVDDKYYIVSACKDNNPMLRDGVTGDWIGTFIGHKGATWQARISADAGLAATGSADFSAKVWDTTTGEVLHTLPHNHIVKAVAFPPQENPQILATGGAEKKLRIWDLSRAGGVPVNGANGAASDDIGSTSAPSWEVGEGIHQATINSIVWSPDSHVLITAADDRVLRWWDLRTQTPIGEYTLEGQVGTCELDSLPLKEVSDHGTLSVAAGKSVYFFEPSKPGSLLKQVKTPYEVASVALNGSARKFVTGHRNDTWVRVWDYDTEIETEIGKGHHGPVWACAFAPDGKLYATASEDGNIKLWKFTSGPYGLWT</sequence>
<dbReference type="Proteomes" id="UP000053259">
    <property type="component" value="Unassembled WGS sequence"/>
</dbReference>
<dbReference type="PRINTS" id="PR00320">
    <property type="entry name" value="GPROTEINBRPT"/>
</dbReference>
<dbReference type="SMART" id="SM00320">
    <property type="entry name" value="WD40"/>
    <property type="match status" value="6"/>
</dbReference>
<dbReference type="AlphaFoldDB" id="A0A0D1XEH8"/>
<feature type="repeat" description="WD" evidence="7">
    <location>
        <begin position="60"/>
        <end position="101"/>
    </location>
</feature>
<feature type="repeat" description="WD" evidence="7">
    <location>
        <begin position="299"/>
        <end position="335"/>
    </location>
</feature>
<evidence type="ECO:0000256" key="5">
    <source>
        <dbReference type="ARBA" id="ARBA00038394"/>
    </source>
</evidence>
<proteinExistence type="inferred from homology"/>
<dbReference type="PROSITE" id="PS50082">
    <property type="entry name" value="WD_REPEATS_2"/>
    <property type="match status" value="4"/>
</dbReference>
<keyword evidence="1 7" id="KW-0853">WD repeat</keyword>
<evidence type="ECO:0000256" key="4">
    <source>
        <dbReference type="ARBA" id="ARBA00023187"/>
    </source>
</evidence>
<feature type="repeat" description="WD" evidence="7">
    <location>
        <begin position="170"/>
        <end position="208"/>
    </location>
</feature>
<dbReference type="InterPro" id="IPR015943">
    <property type="entry name" value="WD40/YVTN_repeat-like_dom_sf"/>
</dbReference>
<evidence type="ECO:0000256" key="2">
    <source>
        <dbReference type="ARBA" id="ARBA00022664"/>
    </source>
</evidence>
<evidence type="ECO:0000256" key="7">
    <source>
        <dbReference type="PROSITE-ProRule" id="PRU00221"/>
    </source>
</evidence>
<dbReference type="PANTHER" id="PTHR19877:SF13">
    <property type="entry name" value="SERINE-THREONINE KINASE RECEPTOR-ASSOCIATED PROTEIN"/>
    <property type="match status" value="1"/>
</dbReference>
<dbReference type="SUPFAM" id="SSF50978">
    <property type="entry name" value="WD40 repeat-like"/>
    <property type="match status" value="1"/>
</dbReference>
<protein>
    <recommendedName>
        <fullName evidence="6">Serine-threonine kinase receptor-associated protein</fullName>
    </recommendedName>
</protein>
<dbReference type="PROSITE" id="PS00678">
    <property type="entry name" value="WD_REPEATS_1"/>
    <property type="match status" value="1"/>
</dbReference>
<dbReference type="InterPro" id="IPR036322">
    <property type="entry name" value="WD40_repeat_dom_sf"/>
</dbReference>
<keyword evidence="4" id="KW-0508">mRNA splicing</keyword>
<name>A0A0D1XEH8_9PEZI</name>
<reference evidence="8 9" key="1">
    <citation type="submission" date="2015-01" db="EMBL/GenBank/DDBJ databases">
        <title>The Genome Sequence of Ochroconis gallopava CBS43764.</title>
        <authorList>
            <consortium name="The Broad Institute Genomics Platform"/>
            <person name="Cuomo C."/>
            <person name="de Hoog S."/>
            <person name="Gorbushina A."/>
            <person name="Stielow B."/>
            <person name="Teixiera M."/>
            <person name="Abouelleil A."/>
            <person name="Chapman S.B."/>
            <person name="Priest M."/>
            <person name="Young S.K."/>
            <person name="Wortman J."/>
            <person name="Nusbaum C."/>
            <person name="Birren B."/>
        </authorList>
    </citation>
    <scope>NUCLEOTIDE SEQUENCE [LARGE SCALE GENOMIC DNA]</scope>
    <source>
        <strain evidence="8 9">CBS 43764</strain>
    </source>
</reference>
<dbReference type="GO" id="GO:0003723">
    <property type="term" value="F:RNA binding"/>
    <property type="evidence" value="ECO:0007669"/>
    <property type="project" value="TreeGrafter"/>
</dbReference>
<evidence type="ECO:0000313" key="8">
    <source>
        <dbReference type="EMBL" id="KIW00586.1"/>
    </source>
</evidence>
<dbReference type="OrthoDB" id="408728at2759"/>